<dbReference type="AlphaFoldDB" id="A0A6G0U778"/>
<dbReference type="Gene3D" id="2.60.40.10">
    <property type="entry name" value="Immunoglobulins"/>
    <property type="match status" value="2"/>
</dbReference>
<comment type="caution">
    <text evidence="2">The sequence shown here is derived from an EMBL/GenBank/DDBJ whole genome shotgun (WGS) entry which is preliminary data.</text>
</comment>
<proteinExistence type="predicted"/>
<keyword evidence="3" id="KW-1185">Reference proteome</keyword>
<reference evidence="2 3" key="1">
    <citation type="submission" date="2019-08" db="EMBL/GenBank/DDBJ databases">
        <title>The genome of the soybean aphid Biotype 1, its phylome, world population structure and adaptation to the North American continent.</title>
        <authorList>
            <person name="Giordano R."/>
            <person name="Donthu R.K."/>
            <person name="Hernandez A.G."/>
            <person name="Wright C.L."/>
            <person name="Zimin A.V."/>
        </authorList>
    </citation>
    <scope>NUCLEOTIDE SEQUENCE [LARGE SCALE GENOMIC DNA]</scope>
    <source>
        <tissue evidence="2">Whole aphids</tissue>
    </source>
</reference>
<dbReference type="InterPro" id="IPR007110">
    <property type="entry name" value="Ig-like_dom"/>
</dbReference>
<name>A0A6G0U778_APHGL</name>
<dbReference type="InterPro" id="IPR013783">
    <property type="entry name" value="Ig-like_fold"/>
</dbReference>
<sequence length="246" mass="27722">MPICIIKNVIATKDCNVFTKWPARSFGLATPGLTVLTLVNHFTSRRLRYVLCEDDTTMGPMFIKEPENRVDFSNTTGAIVECTARGSPRPEIIWIRADGTAVGDVPGLRQVKGDGNLVFPPFRAEDYKQEVHAQVYICMAKNRVGVIHSRDVNVRAVVAQNYEIDVIKEFAIKGNSAVMKCQVPSYVSDFVHVISWITEDSEYILGSDYGRKISVLKIFVQILSTFYKVAVDFNVHLMIYTVYNML</sequence>
<organism evidence="2 3">
    <name type="scientific">Aphis glycines</name>
    <name type="common">Soybean aphid</name>
    <dbReference type="NCBI Taxonomy" id="307491"/>
    <lineage>
        <taxon>Eukaryota</taxon>
        <taxon>Metazoa</taxon>
        <taxon>Ecdysozoa</taxon>
        <taxon>Arthropoda</taxon>
        <taxon>Hexapoda</taxon>
        <taxon>Insecta</taxon>
        <taxon>Pterygota</taxon>
        <taxon>Neoptera</taxon>
        <taxon>Paraneoptera</taxon>
        <taxon>Hemiptera</taxon>
        <taxon>Sternorrhyncha</taxon>
        <taxon>Aphidomorpha</taxon>
        <taxon>Aphidoidea</taxon>
        <taxon>Aphididae</taxon>
        <taxon>Aphidini</taxon>
        <taxon>Aphis</taxon>
        <taxon>Aphis</taxon>
    </lineage>
</organism>
<evidence type="ECO:0000259" key="1">
    <source>
        <dbReference type="PROSITE" id="PS50835"/>
    </source>
</evidence>
<accession>A0A6G0U778</accession>
<evidence type="ECO:0000313" key="3">
    <source>
        <dbReference type="Proteomes" id="UP000475862"/>
    </source>
</evidence>
<dbReference type="SUPFAM" id="SSF48726">
    <property type="entry name" value="Immunoglobulin"/>
    <property type="match status" value="1"/>
</dbReference>
<dbReference type="OrthoDB" id="5969272at2759"/>
<dbReference type="InterPro" id="IPR036179">
    <property type="entry name" value="Ig-like_dom_sf"/>
</dbReference>
<dbReference type="PROSITE" id="PS50835">
    <property type="entry name" value="IG_LIKE"/>
    <property type="match status" value="1"/>
</dbReference>
<gene>
    <name evidence="2" type="ORF">AGLY_000349</name>
</gene>
<dbReference type="FunFam" id="2.60.40.10:FF:000230">
    <property type="entry name" value="Down syndrome cell adhesion molecule, isoform D"/>
    <property type="match status" value="1"/>
</dbReference>
<dbReference type="EMBL" id="VYZN01000001">
    <property type="protein sequence ID" value="KAE9544807.1"/>
    <property type="molecule type" value="Genomic_DNA"/>
</dbReference>
<feature type="domain" description="Ig-like" evidence="1">
    <location>
        <begin position="60"/>
        <end position="153"/>
    </location>
</feature>
<evidence type="ECO:0000313" key="2">
    <source>
        <dbReference type="EMBL" id="KAE9544807.1"/>
    </source>
</evidence>
<protein>
    <recommendedName>
        <fullName evidence="1">Ig-like domain-containing protein</fullName>
    </recommendedName>
</protein>
<dbReference type="Proteomes" id="UP000475862">
    <property type="component" value="Unassembled WGS sequence"/>
</dbReference>